<comment type="similarity">
    <text evidence="1">Belongs to the putative lipase ROG1 family.</text>
</comment>
<protein>
    <recommendedName>
        <fullName evidence="3">DUF676 domain-containing protein</fullName>
    </recommendedName>
</protein>
<evidence type="ECO:0000256" key="1">
    <source>
        <dbReference type="ARBA" id="ARBA00007920"/>
    </source>
</evidence>
<feature type="region of interest" description="Disordered" evidence="2">
    <location>
        <begin position="408"/>
        <end position="460"/>
    </location>
</feature>
<name>A0A9P8CQM2_9HYPO</name>
<feature type="region of interest" description="Disordered" evidence="2">
    <location>
        <begin position="316"/>
        <end position="395"/>
    </location>
</feature>
<sequence length="649" mass="71697">MAAKDSHVIPTATSLGKGSDMLVPDPRHSSSQSLAPSVADDGQGRRRRTLLLIYIHGFYGNDQSFRSFPYHVHTYLRSALSESHVIHSKIYPRYKTYRALEVARDNFSTWLRPHEGPDTDVILVGHSMGGILAADIVLMPNNSPYGGQHPYMHRILGTISLDSPFLGLHPGIVVSGISSLFQSSPEQPAENGEASSSNTDLQAQAASPYDMPPDRQPTDPFFNQPFWNDNPFKEAPFVKRLMNFAKKHRSEGIVNATAKHVLSHLEYGGCLADYPALRQRYNRLRELEDVDELELQRRQGHSSKARVRFVNYYTLSSGRKKEPKTPGSETPADTLTPVTSTGDDSWSLQDTRTSVSNVSFTTKDQSDVEEAADMSSLSSRHSTSKHSRGDDGETASLQTDMESMSLQDLDPVPMEDDNATERDKHLDLAPIPPVPEKPEAPDFEQYTDKDARKQAEREFKRVQKNYATAVKDRNKAIRERNSILEKRRKKAEKDAERQKKEDAKAAAAEVAKAKSQAADAAALQRASTEQPSAAASASAPTGDMSASASASTESVVKDAEAAEAAKPKKSKKFCTLPKAHNGQPDPTWVDIYMDGVDEVGAHCGLFFPGVHYDRLVGDVGERVVSWVQDDLTKRMILDMESEMQSPAVD</sequence>
<feature type="compositionally biased region" description="Polar residues" evidence="2">
    <location>
        <begin position="193"/>
        <end position="205"/>
    </location>
</feature>
<feature type="region of interest" description="Disordered" evidence="2">
    <location>
        <begin position="472"/>
        <end position="508"/>
    </location>
</feature>
<dbReference type="Gene3D" id="3.40.50.1820">
    <property type="entry name" value="alpha/beta hydrolase"/>
    <property type="match status" value="1"/>
</dbReference>
<feature type="compositionally biased region" description="Basic and acidic residues" evidence="2">
    <location>
        <begin position="436"/>
        <end position="460"/>
    </location>
</feature>
<gene>
    <name evidence="4" type="ORF">F5Z01DRAFT_54273</name>
</gene>
<feature type="compositionally biased region" description="Polar residues" evidence="2">
    <location>
        <begin position="327"/>
        <end position="363"/>
    </location>
</feature>
<feature type="region of interest" description="Disordered" evidence="2">
    <location>
        <begin position="521"/>
        <end position="551"/>
    </location>
</feature>
<dbReference type="SUPFAM" id="SSF53474">
    <property type="entry name" value="alpha/beta-Hydrolases"/>
    <property type="match status" value="1"/>
</dbReference>
<dbReference type="Proteomes" id="UP000887229">
    <property type="component" value="Unassembled WGS sequence"/>
</dbReference>
<evidence type="ECO:0000256" key="2">
    <source>
        <dbReference type="SAM" id="MobiDB-lite"/>
    </source>
</evidence>
<evidence type="ECO:0000313" key="5">
    <source>
        <dbReference type="Proteomes" id="UP000887229"/>
    </source>
</evidence>
<reference evidence="4" key="1">
    <citation type="journal article" date="2021" name="IMA Fungus">
        <title>Genomic characterization of three marine fungi, including Emericellopsis atlantica sp. nov. with signatures of a generalist lifestyle and marine biomass degradation.</title>
        <authorList>
            <person name="Hagestad O.C."/>
            <person name="Hou L."/>
            <person name="Andersen J.H."/>
            <person name="Hansen E.H."/>
            <person name="Altermark B."/>
            <person name="Li C."/>
            <person name="Kuhnert E."/>
            <person name="Cox R.J."/>
            <person name="Crous P.W."/>
            <person name="Spatafora J.W."/>
            <person name="Lail K."/>
            <person name="Amirebrahimi M."/>
            <person name="Lipzen A."/>
            <person name="Pangilinan J."/>
            <person name="Andreopoulos W."/>
            <person name="Hayes R.D."/>
            <person name="Ng V."/>
            <person name="Grigoriev I.V."/>
            <person name="Jackson S.A."/>
            <person name="Sutton T.D.S."/>
            <person name="Dobson A.D.W."/>
            <person name="Rama T."/>
        </authorList>
    </citation>
    <scope>NUCLEOTIDE SEQUENCE</scope>
    <source>
        <strain evidence="4">TS7</strain>
    </source>
</reference>
<dbReference type="EMBL" id="MU251251">
    <property type="protein sequence ID" value="KAG9255447.1"/>
    <property type="molecule type" value="Genomic_DNA"/>
</dbReference>
<comment type="caution">
    <text evidence="4">The sequence shown here is derived from an EMBL/GenBank/DDBJ whole genome shotgun (WGS) entry which is preliminary data.</text>
</comment>
<feature type="region of interest" description="Disordered" evidence="2">
    <location>
        <begin position="183"/>
        <end position="222"/>
    </location>
</feature>
<proteinExistence type="inferred from homology"/>
<dbReference type="GeneID" id="70291444"/>
<organism evidence="4 5">
    <name type="scientific">Emericellopsis atlantica</name>
    <dbReference type="NCBI Taxonomy" id="2614577"/>
    <lineage>
        <taxon>Eukaryota</taxon>
        <taxon>Fungi</taxon>
        <taxon>Dikarya</taxon>
        <taxon>Ascomycota</taxon>
        <taxon>Pezizomycotina</taxon>
        <taxon>Sordariomycetes</taxon>
        <taxon>Hypocreomycetidae</taxon>
        <taxon>Hypocreales</taxon>
        <taxon>Bionectriaceae</taxon>
        <taxon>Emericellopsis</taxon>
    </lineage>
</organism>
<dbReference type="RefSeq" id="XP_046119371.1">
    <property type="nucleotide sequence ID" value="XM_046260541.1"/>
</dbReference>
<accession>A0A9P8CQM2</accession>
<evidence type="ECO:0000259" key="3">
    <source>
        <dbReference type="Pfam" id="PF05057"/>
    </source>
</evidence>
<dbReference type="AlphaFoldDB" id="A0A9P8CQM2"/>
<dbReference type="Pfam" id="PF05057">
    <property type="entry name" value="DUF676"/>
    <property type="match status" value="1"/>
</dbReference>
<dbReference type="InterPro" id="IPR007751">
    <property type="entry name" value="DUF676_lipase-like"/>
</dbReference>
<dbReference type="InterPro" id="IPR029058">
    <property type="entry name" value="AB_hydrolase_fold"/>
</dbReference>
<dbReference type="PANTHER" id="PTHR47842">
    <property type="entry name" value="EXPRESSED PROTEIN"/>
    <property type="match status" value="1"/>
</dbReference>
<dbReference type="PANTHER" id="PTHR47842:SF3">
    <property type="entry name" value="DUF676 DOMAIN-CONTAINING PROTEIN"/>
    <property type="match status" value="1"/>
</dbReference>
<keyword evidence="5" id="KW-1185">Reference proteome</keyword>
<feature type="compositionally biased region" description="Basic and acidic residues" evidence="2">
    <location>
        <begin position="472"/>
        <end position="504"/>
    </location>
</feature>
<evidence type="ECO:0000313" key="4">
    <source>
        <dbReference type="EMBL" id="KAG9255447.1"/>
    </source>
</evidence>
<dbReference type="OrthoDB" id="3248508at2759"/>
<feature type="domain" description="DUF676" evidence="3">
    <location>
        <begin position="51"/>
        <end position="168"/>
    </location>
</feature>
<feature type="region of interest" description="Disordered" evidence="2">
    <location>
        <begin position="1"/>
        <end position="42"/>
    </location>
</feature>